<protein>
    <submittedName>
        <fullName evidence="2">Uncharacterized protein</fullName>
    </submittedName>
</protein>
<proteinExistence type="predicted"/>
<reference evidence="2" key="2">
    <citation type="submission" date="2019-12" db="EMBL/GenBank/DDBJ databases">
        <authorList>
            <consortium name="NCBI Pathogen Detection Project"/>
        </authorList>
    </citation>
    <scope>NUCLEOTIDE SEQUENCE</scope>
    <source>
        <strain evidence="2">1930</strain>
    </source>
</reference>
<sequence>MHPLQNGSQATVRPANKPTVGLGGWFTESGDNNVPSYPGADWFNHVIAEFQNVLASQGVVFEPSSDENLKTAFDYVYSKTGMDFIDVSTLVATNAPISVGLFVRTFKFNAPVITTWEIVSSGNGDLSDGTIALDNGLFAKIYDTGQVSVRSYGAYGNAIKGGGGDDDTLAWRNAITNHAVVHGHHDDIYLITEPVTSNRSGTKVWMNSAKVIWRGVAPAQDYTGRDRGCFEFKGSPGLVIETLQLTSVLAEFSQQYPTTDASLISNHRFVRVGCGSLPNAAFSLLAVPKSDMTGTTITLDYINGWEYDAGNFINYQSVSVIENCIISDFEFIDETTNPTESEDDDICAVVFQYAHDCHALNVKGDKTNNPLIFGHYCHKCSAVDAYLRDPKKPTEGGKGYIAQWNNSLYCLSSGLRGIGVRHVNDFTQSAYCAVVHSGAIDDQGSFITHGSYEHDLVYYDVNGVVTFANSGVDFGQSAKRILVEKASGDLLRARTNVSDLTVKDAYFKDAILNSVGLKVDKLIVNGSFQLNNWSKSLGKPESTLRKDAYISSSELANSSTIMFDQNMDADDRVHISSSRLTLKPSDFRGGSLHFDHCYLKVSNLLFFSNSMSSLTLDSCEGDGFGVRFQDQNSPVSFVVNGGKYYGTNGADMWLSLRDASGTAPVYISVANAEIDGSSFDEIIEDNYSAGNNDQYTVSFKGNTLKNAAIQIPNGRYDQGAIVYVDNIEKNITKVGAVASSNRVFANNAVSL</sequence>
<dbReference type="AlphaFoldDB" id="A0A8H9K4L0"/>
<evidence type="ECO:0000313" key="1">
    <source>
        <dbReference type="EMBL" id="HAS6678640.1"/>
    </source>
</evidence>
<name>A0A8H9K4L0_VIBPH</name>
<evidence type="ECO:0000313" key="2">
    <source>
        <dbReference type="EMBL" id="HAS6680524.1"/>
    </source>
</evidence>
<accession>A0A8H9K4L0</accession>
<gene>
    <name evidence="1" type="ORF">I7278_17700</name>
    <name evidence="2" type="ORF">I7278_27590</name>
</gene>
<dbReference type="Proteomes" id="UP000856022">
    <property type="component" value="Unassembled WGS sequence"/>
</dbReference>
<organism evidence="2">
    <name type="scientific">Vibrio parahaemolyticus</name>
    <dbReference type="NCBI Taxonomy" id="670"/>
    <lineage>
        <taxon>Bacteria</taxon>
        <taxon>Pseudomonadati</taxon>
        <taxon>Pseudomonadota</taxon>
        <taxon>Gammaproteobacteria</taxon>
        <taxon>Vibrionales</taxon>
        <taxon>Vibrionaceae</taxon>
        <taxon>Vibrio</taxon>
    </lineage>
</organism>
<dbReference type="EMBL" id="DACQKT010000082">
    <property type="protein sequence ID" value="HAS6680524.1"/>
    <property type="molecule type" value="Genomic_DNA"/>
</dbReference>
<reference evidence="2" key="1">
    <citation type="journal article" date="2018" name="Genome Biol.">
        <title>SKESA: strategic k-mer extension for scrupulous assemblies.</title>
        <authorList>
            <person name="Souvorov A."/>
            <person name="Agarwala R."/>
            <person name="Lipman D.J."/>
        </authorList>
    </citation>
    <scope>NUCLEOTIDE SEQUENCE</scope>
    <source>
        <strain evidence="2">1930</strain>
    </source>
</reference>
<dbReference type="EMBL" id="DACQKT010000009">
    <property type="protein sequence ID" value="HAS6678640.1"/>
    <property type="molecule type" value="Genomic_DNA"/>
</dbReference>
<comment type="caution">
    <text evidence="2">The sequence shown here is derived from an EMBL/GenBank/DDBJ whole genome shotgun (WGS) entry which is preliminary data.</text>
</comment>